<proteinExistence type="predicted"/>
<sequence>MTYSSLISRKDSFTGLIVEVLSLPGRTIPITRLAIQLALRRSPAIAR</sequence>
<dbReference type="Proteomes" id="UP000661112">
    <property type="component" value="Unassembled WGS sequence"/>
</dbReference>
<reference evidence="1 2" key="1">
    <citation type="journal article" date="2020" name="ISME J.">
        <title>Comparative genomics reveals insights into cyanobacterial evolution and habitat adaptation.</title>
        <authorList>
            <person name="Chen M.Y."/>
            <person name="Teng W.K."/>
            <person name="Zhao L."/>
            <person name="Hu C.X."/>
            <person name="Zhou Y.K."/>
            <person name="Han B.P."/>
            <person name="Song L.R."/>
            <person name="Shu W.S."/>
        </authorList>
    </citation>
    <scope>NUCLEOTIDE SEQUENCE [LARGE SCALE GENOMIC DNA]</scope>
    <source>
        <strain evidence="1 2">FACHB-119</strain>
    </source>
</reference>
<comment type="caution">
    <text evidence="1">The sequence shown here is derived from an EMBL/GenBank/DDBJ whole genome shotgun (WGS) entry which is preliminary data.</text>
</comment>
<accession>A0ABR8DBX3</accession>
<dbReference type="EMBL" id="JACJSG010000058">
    <property type="protein sequence ID" value="MBD2504730.1"/>
    <property type="molecule type" value="Genomic_DNA"/>
</dbReference>
<protein>
    <submittedName>
        <fullName evidence="1">Uncharacterized protein</fullName>
    </submittedName>
</protein>
<keyword evidence="2" id="KW-1185">Reference proteome</keyword>
<name>A0ABR8DBX3_9NOST</name>
<organism evidence="1 2">
    <name type="scientific">Anabaena azotica FACHB-119</name>
    <dbReference type="NCBI Taxonomy" id="947527"/>
    <lineage>
        <taxon>Bacteria</taxon>
        <taxon>Bacillati</taxon>
        <taxon>Cyanobacteriota</taxon>
        <taxon>Cyanophyceae</taxon>
        <taxon>Nostocales</taxon>
        <taxon>Nostocaceae</taxon>
        <taxon>Anabaena</taxon>
        <taxon>Anabaena azotica</taxon>
    </lineage>
</organism>
<evidence type="ECO:0000313" key="1">
    <source>
        <dbReference type="EMBL" id="MBD2504730.1"/>
    </source>
</evidence>
<evidence type="ECO:0000313" key="2">
    <source>
        <dbReference type="Proteomes" id="UP000661112"/>
    </source>
</evidence>
<gene>
    <name evidence="1" type="ORF">H6G83_29690</name>
</gene>
<dbReference type="RefSeq" id="WP_190478814.1">
    <property type="nucleotide sequence ID" value="NZ_JACJSG010000058.1"/>
</dbReference>